<dbReference type="InterPro" id="IPR001405">
    <property type="entry name" value="UPF0758"/>
</dbReference>
<evidence type="ECO:0000256" key="5">
    <source>
        <dbReference type="ARBA" id="ARBA00023049"/>
    </source>
</evidence>
<evidence type="ECO:0000256" key="1">
    <source>
        <dbReference type="ARBA" id="ARBA00022670"/>
    </source>
</evidence>
<dbReference type="Pfam" id="PF04002">
    <property type="entry name" value="RadC"/>
    <property type="match status" value="1"/>
</dbReference>
<dbReference type="CDD" id="cd08071">
    <property type="entry name" value="MPN_DUF2466"/>
    <property type="match status" value="1"/>
</dbReference>
<accession>A0A2M9R428</accession>
<evidence type="ECO:0000256" key="3">
    <source>
        <dbReference type="ARBA" id="ARBA00022801"/>
    </source>
</evidence>
<evidence type="ECO:0000256" key="6">
    <source>
        <dbReference type="RuleBase" id="RU003797"/>
    </source>
</evidence>
<dbReference type="OrthoDB" id="9804482at2"/>
<keyword evidence="3" id="KW-0378">Hydrolase</keyword>
<name>A0A2M9R428_9FLAO</name>
<keyword evidence="2" id="KW-0479">Metal-binding</keyword>
<keyword evidence="5" id="KW-0482">Metalloprotease</keyword>
<dbReference type="Pfam" id="PF20582">
    <property type="entry name" value="UPF0758_N"/>
    <property type="match status" value="1"/>
</dbReference>
<evidence type="ECO:0000256" key="4">
    <source>
        <dbReference type="ARBA" id="ARBA00022833"/>
    </source>
</evidence>
<dbReference type="InterPro" id="IPR025657">
    <property type="entry name" value="RadC_JAB"/>
</dbReference>
<dbReference type="AlphaFoldDB" id="A0A2M9R428"/>
<sequence>MQEFPHKKISIKEWADDDKPREKMMLKGQAALSDAELLAILIGSGTRDESAVDLCKRILQTVNHNLNELSKLSLSKLKQFKGIGDAKAITIIAALELGRRRKAENIQPTKIQSSRDVYEHMASAMEDLPHEEFWIVFLNNSNKIIKTTQLSKGGLTATVVDVRMLFHTALDCLATGVILVHNHPSGNLTPSREDKNITNKIKEAGKVLDILLLDHLIISQNGYLSFADEGIL</sequence>
<dbReference type="PROSITE" id="PS50249">
    <property type="entry name" value="MPN"/>
    <property type="match status" value="1"/>
</dbReference>
<protein>
    <recommendedName>
        <fullName evidence="7">MPN domain-containing protein</fullName>
    </recommendedName>
</protein>
<evidence type="ECO:0000313" key="9">
    <source>
        <dbReference type="Proteomes" id="UP000231960"/>
    </source>
</evidence>
<organism evidence="8 9">
    <name type="scientific">Avrilella dinanensis</name>
    <dbReference type="NCBI Taxonomy" id="2008672"/>
    <lineage>
        <taxon>Bacteria</taxon>
        <taxon>Pseudomonadati</taxon>
        <taxon>Bacteroidota</taxon>
        <taxon>Flavobacteriia</taxon>
        <taxon>Flavobacteriales</taxon>
        <taxon>Flavobacteriaceae</taxon>
        <taxon>Avrilella</taxon>
    </lineage>
</organism>
<proteinExistence type="inferred from homology"/>
<dbReference type="InterPro" id="IPR037518">
    <property type="entry name" value="MPN"/>
</dbReference>
<feature type="domain" description="MPN" evidence="7">
    <location>
        <begin position="110"/>
        <end position="232"/>
    </location>
</feature>
<dbReference type="PANTHER" id="PTHR30471">
    <property type="entry name" value="DNA REPAIR PROTEIN RADC"/>
    <property type="match status" value="1"/>
</dbReference>
<dbReference type="PANTHER" id="PTHR30471:SF3">
    <property type="entry name" value="UPF0758 PROTEIN YEES-RELATED"/>
    <property type="match status" value="1"/>
</dbReference>
<dbReference type="RefSeq" id="WP_100677186.1">
    <property type="nucleotide sequence ID" value="NZ_NIPO01000001.1"/>
</dbReference>
<reference evidence="8 9" key="1">
    <citation type="submission" date="2017-06" db="EMBL/GenBank/DDBJ databases">
        <title>Description of Avrilella dinanensis gen. nov. sp. nov.</title>
        <authorList>
            <person name="Leyer C."/>
            <person name="Sassi M."/>
            <person name="Minet J."/>
            <person name="Kayal S."/>
            <person name="Cattoir V."/>
        </authorList>
    </citation>
    <scope>NUCLEOTIDE SEQUENCE [LARGE SCALE GENOMIC DNA]</scope>
    <source>
        <strain evidence="8 9">UR159</strain>
    </source>
</reference>
<dbReference type="NCBIfam" id="NF000642">
    <property type="entry name" value="PRK00024.1"/>
    <property type="match status" value="1"/>
</dbReference>
<dbReference type="GO" id="GO:0046872">
    <property type="term" value="F:metal ion binding"/>
    <property type="evidence" value="ECO:0007669"/>
    <property type="project" value="UniProtKB-KW"/>
</dbReference>
<dbReference type="InterPro" id="IPR046778">
    <property type="entry name" value="UPF0758_N"/>
</dbReference>
<keyword evidence="4" id="KW-0862">Zinc</keyword>
<dbReference type="Proteomes" id="UP000231960">
    <property type="component" value="Unassembled WGS sequence"/>
</dbReference>
<dbReference type="GO" id="GO:0006508">
    <property type="term" value="P:proteolysis"/>
    <property type="evidence" value="ECO:0007669"/>
    <property type="project" value="UniProtKB-KW"/>
</dbReference>
<gene>
    <name evidence="8" type="ORF">CDL10_03105</name>
</gene>
<evidence type="ECO:0000313" key="8">
    <source>
        <dbReference type="EMBL" id="PJR03618.1"/>
    </source>
</evidence>
<comment type="similarity">
    <text evidence="6">Belongs to the UPF0758 family.</text>
</comment>
<dbReference type="EMBL" id="NIPO01000001">
    <property type="protein sequence ID" value="PJR03618.1"/>
    <property type="molecule type" value="Genomic_DNA"/>
</dbReference>
<comment type="caution">
    <text evidence="8">The sequence shown here is derived from an EMBL/GenBank/DDBJ whole genome shotgun (WGS) entry which is preliminary data.</text>
</comment>
<dbReference type="PROSITE" id="PS01302">
    <property type="entry name" value="UPF0758"/>
    <property type="match status" value="1"/>
</dbReference>
<keyword evidence="1" id="KW-0645">Protease</keyword>
<evidence type="ECO:0000256" key="2">
    <source>
        <dbReference type="ARBA" id="ARBA00022723"/>
    </source>
</evidence>
<dbReference type="InterPro" id="IPR020891">
    <property type="entry name" value="UPF0758_CS"/>
</dbReference>
<dbReference type="Gene3D" id="3.40.140.10">
    <property type="entry name" value="Cytidine Deaminase, domain 2"/>
    <property type="match status" value="1"/>
</dbReference>
<evidence type="ECO:0000259" key="7">
    <source>
        <dbReference type="PROSITE" id="PS50249"/>
    </source>
</evidence>
<keyword evidence="9" id="KW-1185">Reference proteome</keyword>
<dbReference type="NCBIfam" id="TIGR00608">
    <property type="entry name" value="radc"/>
    <property type="match status" value="1"/>
</dbReference>
<dbReference type="GO" id="GO:0008237">
    <property type="term" value="F:metallopeptidase activity"/>
    <property type="evidence" value="ECO:0007669"/>
    <property type="project" value="UniProtKB-KW"/>
</dbReference>